<evidence type="ECO:0000313" key="2">
    <source>
        <dbReference type="EMBL" id="CQR49360.1"/>
    </source>
</evidence>
<gene>
    <name evidence="2" type="ORF">BN996_00820</name>
</gene>
<evidence type="ECO:0000313" key="3">
    <source>
        <dbReference type="Proteomes" id="UP000198902"/>
    </source>
</evidence>
<dbReference type="AlphaFoldDB" id="A0A0D6JP85"/>
<feature type="transmembrane region" description="Helical" evidence="1">
    <location>
        <begin position="65"/>
        <end position="85"/>
    </location>
</feature>
<keyword evidence="3" id="KW-1185">Reference proteome</keyword>
<keyword evidence="1" id="KW-1133">Transmembrane helix</keyword>
<evidence type="ECO:0000256" key="1">
    <source>
        <dbReference type="SAM" id="Phobius"/>
    </source>
</evidence>
<dbReference type="RefSeq" id="WP_089777258.1">
    <property type="nucleotide sequence ID" value="NZ_CABLRR010000001.1"/>
</dbReference>
<keyword evidence="1" id="KW-0812">Transmembrane</keyword>
<keyword evidence="1" id="KW-0472">Membrane</keyword>
<dbReference type="Proteomes" id="UP000198902">
    <property type="component" value="Unassembled WGS sequence"/>
</dbReference>
<dbReference type="EMBL" id="CSTE01000001">
    <property type="protein sequence ID" value="CQR49360.1"/>
    <property type="molecule type" value="Genomic_DNA"/>
</dbReference>
<feature type="transmembrane region" description="Helical" evidence="1">
    <location>
        <begin position="32"/>
        <end position="53"/>
    </location>
</feature>
<reference evidence="3" key="1">
    <citation type="submission" date="2015-03" db="EMBL/GenBank/DDBJ databases">
        <authorList>
            <person name="Urmite Genomes"/>
        </authorList>
    </citation>
    <scope>NUCLEOTIDE SEQUENCE [LARGE SCALE GENOMIC DNA]</scope>
    <source>
        <strain evidence="3">Arc-Hr</strain>
    </source>
</reference>
<name>A0A0D6JP85_9EURY</name>
<sequence>MPSDSLSPEERQQYDLVYHATKNAIWDVLGTAVYLLFLVFGGFLVLSAFVLPALGAFSQTADSPVVLGIGAVGLILLVAIGYRIVRLLQ</sequence>
<accession>A0A0D6JP85</accession>
<protein>
    <submittedName>
        <fullName evidence="2">Uncharacterized protein</fullName>
    </submittedName>
</protein>
<proteinExistence type="predicted"/>
<organism evidence="2 3">
    <name type="scientific">Haloferax massiliensis</name>
    <dbReference type="NCBI Taxonomy" id="1476858"/>
    <lineage>
        <taxon>Archaea</taxon>
        <taxon>Methanobacteriati</taxon>
        <taxon>Methanobacteriota</taxon>
        <taxon>Stenosarchaea group</taxon>
        <taxon>Halobacteria</taxon>
        <taxon>Halobacteriales</taxon>
        <taxon>Haloferacaceae</taxon>
        <taxon>Haloferax</taxon>
    </lineage>
</organism>
<dbReference type="OrthoDB" id="307757at2157"/>